<reference evidence="1" key="1">
    <citation type="submission" date="2022-07" db="EMBL/GenBank/DDBJ databases">
        <title>Phylogenomic reconstructions and comparative analyses of Kickxellomycotina fungi.</title>
        <authorList>
            <person name="Reynolds N.K."/>
            <person name="Stajich J.E."/>
            <person name="Barry K."/>
            <person name="Grigoriev I.V."/>
            <person name="Crous P."/>
            <person name="Smith M.E."/>
        </authorList>
    </citation>
    <scope>NUCLEOTIDE SEQUENCE</scope>
    <source>
        <strain evidence="1">NBRC 100468</strain>
    </source>
</reference>
<dbReference type="EMBL" id="JANBPU010000047">
    <property type="protein sequence ID" value="KAJ1918361.1"/>
    <property type="molecule type" value="Genomic_DNA"/>
</dbReference>
<evidence type="ECO:0000313" key="1">
    <source>
        <dbReference type="EMBL" id="KAJ1918361.1"/>
    </source>
</evidence>
<dbReference type="AlphaFoldDB" id="A0A9W8DQA8"/>
<protein>
    <submittedName>
        <fullName evidence="1">Uncharacterized protein</fullName>
    </submittedName>
</protein>
<proteinExistence type="predicted"/>
<sequence length="172" mass="19385">MSGLDSGKVYCNYLGMNGRIIKKVKVNHNDICNTKVPSGNAISKIYFTVSDDFANEVETNDNNSPDFTIGIPGSGVFYIKCDTALDDILSRYSNPEGVKLVLSYVLDNNTEIREIRSNEWVYNVRNKIPNDSVEVKFLVQSEISNEDLSLDIIPLFRGDAEHCYRRFPGAFK</sequence>
<evidence type="ECO:0000313" key="2">
    <source>
        <dbReference type="Proteomes" id="UP001150538"/>
    </source>
</evidence>
<dbReference type="Proteomes" id="UP001150538">
    <property type="component" value="Unassembled WGS sequence"/>
</dbReference>
<comment type="caution">
    <text evidence="1">The sequence shown here is derived from an EMBL/GenBank/DDBJ whole genome shotgun (WGS) entry which is preliminary data.</text>
</comment>
<name>A0A9W8DQA8_9FUNG</name>
<gene>
    <name evidence="1" type="ORF">H4219_002642</name>
</gene>
<organism evidence="1 2">
    <name type="scientific">Mycoemilia scoparia</name>
    <dbReference type="NCBI Taxonomy" id="417184"/>
    <lineage>
        <taxon>Eukaryota</taxon>
        <taxon>Fungi</taxon>
        <taxon>Fungi incertae sedis</taxon>
        <taxon>Zoopagomycota</taxon>
        <taxon>Kickxellomycotina</taxon>
        <taxon>Kickxellomycetes</taxon>
        <taxon>Kickxellales</taxon>
        <taxon>Kickxellaceae</taxon>
        <taxon>Mycoemilia</taxon>
    </lineage>
</organism>
<keyword evidence="2" id="KW-1185">Reference proteome</keyword>
<accession>A0A9W8DQA8</accession>